<dbReference type="GO" id="GO:0005886">
    <property type="term" value="C:plasma membrane"/>
    <property type="evidence" value="ECO:0007669"/>
    <property type="project" value="UniProtKB-SubCell"/>
</dbReference>
<dbReference type="PANTHER" id="PTHR32282">
    <property type="entry name" value="BINDING PROTEIN TRANSPEPTIDASE, PUTATIVE-RELATED"/>
    <property type="match status" value="1"/>
</dbReference>
<dbReference type="EMBL" id="BARV01033068">
    <property type="protein sequence ID" value="GAI41172.1"/>
    <property type="molecule type" value="Genomic_DNA"/>
</dbReference>
<evidence type="ECO:0000256" key="6">
    <source>
        <dbReference type="ARBA" id="ARBA00022984"/>
    </source>
</evidence>
<comment type="catalytic activity">
    <reaction evidence="10">
        <text>[GlcNAc-(1-&gt;4)-Mur2Ac(oyl-L-Ala-gamma-D-Glu-L-Lys-D-Ala-D-Ala)](n)-di-trans,octa-cis-undecaprenyl diphosphate + beta-D-GlcNAc-(1-&gt;4)-Mur2Ac(oyl-L-Ala-gamma-D-Glu-L-Lys-D-Ala-D-Ala)-di-trans,octa-cis-undecaprenyl diphosphate = [GlcNAc-(1-&gt;4)-Mur2Ac(oyl-L-Ala-gamma-D-Glu-L-Lys-D-Ala-D-Ala)](n+1)-di-trans,octa-cis-undecaprenyl diphosphate + di-trans,octa-cis-undecaprenyl diphosphate + H(+)</text>
        <dbReference type="Rhea" id="RHEA:23708"/>
        <dbReference type="Rhea" id="RHEA-COMP:9602"/>
        <dbReference type="Rhea" id="RHEA-COMP:9603"/>
        <dbReference type="ChEBI" id="CHEBI:15378"/>
        <dbReference type="ChEBI" id="CHEBI:58405"/>
        <dbReference type="ChEBI" id="CHEBI:60033"/>
        <dbReference type="ChEBI" id="CHEBI:78435"/>
        <dbReference type="EC" id="2.4.99.28"/>
    </reaction>
</comment>
<evidence type="ECO:0000256" key="9">
    <source>
        <dbReference type="ARBA" id="ARBA00044770"/>
    </source>
</evidence>
<keyword evidence="8" id="KW-0961">Cell wall biogenesis/degradation</keyword>
<dbReference type="InterPro" id="IPR023346">
    <property type="entry name" value="Lysozyme-like_dom_sf"/>
</dbReference>
<organism evidence="12">
    <name type="scientific">marine sediment metagenome</name>
    <dbReference type="NCBI Taxonomy" id="412755"/>
    <lineage>
        <taxon>unclassified sequences</taxon>
        <taxon>metagenomes</taxon>
        <taxon>ecological metagenomes</taxon>
    </lineage>
</organism>
<dbReference type="Gene3D" id="1.10.3810.10">
    <property type="entry name" value="Biosynthetic peptidoglycan transglycosylase-like"/>
    <property type="match status" value="1"/>
</dbReference>
<dbReference type="InterPro" id="IPR050396">
    <property type="entry name" value="Glycosyltr_51/Transpeptidase"/>
</dbReference>
<evidence type="ECO:0000256" key="5">
    <source>
        <dbReference type="ARBA" id="ARBA00022960"/>
    </source>
</evidence>
<keyword evidence="4" id="KW-0808">Transferase</keyword>
<keyword evidence="2" id="KW-1003">Cell membrane</keyword>
<dbReference type="EC" id="2.4.99.28" evidence="9"/>
<evidence type="ECO:0000256" key="2">
    <source>
        <dbReference type="ARBA" id="ARBA00022475"/>
    </source>
</evidence>
<feature type="non-terminal residue" evidence="12">
    <location>
        <position position="148"/>
    </location>
</feature>
<dbReference type="InterPro" id="IPR001264">
    <property type="entry name" value="Glyco_trans_51"/>
</dbReference>
<gene>
    <name evidence="12" type="ORF">S06H3_52044</name>
</gene>
<accession>X1NAX1</accession>
<evidence type="ECO:0000256" key="1">
    <source>
        <dbReference type="ARBA" id="ARBA00004236"/>
    </source>
</evidence>
<keyword evidence="6" id="KW-0573">Peptidoglycan synthesis</keyword>
<protein>
    <recommendedName>
        <fullName evidence="9">peptidoglycan glycosyltransferase</fullName>
        <ecNumber evidence="9">2.4.99.28</ecNumber>
    </recommendedName>
</protein>
<evidence type="ECO:0000256" key="8">
    <source>
        <dbReference type="ARBA" id="ARBA00023316"/>
    </source>
</evidence>
<dbReference type="GO" id="GO:0008955">
    <property type="term" value="F:peptidoglycan glycosyltransferase activity"/>
    <property type="evidence" value="ECO:0007669"/>
    <property type="project" value="UniProtKB-EC"/>
</dbReference>
<keyword evidence="7" id="KW-0472">Membrane</keyword>
<sequence>MGTILFIFLFGAAFLFILNIKDLPRPEKFTEGIIPQSTKIYDREGKVILYEIVGEEKRTLVSLNEVPDYLKWAVIAAEDKNFYEHQGLDFRAILRAILIDLKLREPIHGGSTITQQLIRSYFLTTKKTLKRKTREIILTLELERRYSK</sequence>
<keyword evidence="3" id="KW-0328">Glycosyltransferase</keyword>
<evidence type="ECO:0000313" key="12">
    <source>
        <dbReference type="EMBL" id="GAI41172.1"/>
    </source>
</evidence>
<dbReference type="Pfam" id="PF00912">
    <property type="entry name" value="Transgly"/>
    <property type="match status" value="1"/>
</dbReference>
<keyword evidence="5" id="KW-0133">Cell shape</keyword>
<proteinExistence type="predicted"/>
<dbReference type="AlphaFoldDB" id="X1NAX1"/>
<dbReference type="GO" id="GO:0009252">
    <property type="term" value="P:peptidoglycan biosynthetic process"/>
    <property type="evidence" value="ECO:0007669"/>
    <property type="project" value="UniProtKB-KW"/>
</dbReference>
<reference evidence="12" key="1">
    <citation type="journal article" date="2014" name="Front. Microbiol.">
        <title>High frequency of phylogenetically diverse reductive dehalogenase-homologous genes in deep subseafloor sedimentary metagenomes.</title>
        <authorList>
            <person name="Kawai M."/>
            <person name="Futagami T."/>
            <person name="Toyoda A."/>
            <person name="Takaki Y."/>
            <person name="Nishi S."/>
            <person name="Hori S."/>
            <person name="Arai W."/>
            <person name="Tsubouchi T."/>
            <person name="Morono Y."/>
            <person name="Uchiyama I."/>
            <person name="Ito T."/>
            <person name="Fujiyama A."/>
            <person name="Inagaki F."/>
            <person name="Takami H."/>
        </authorList>
    </citation>
    <scope>NUCLEOTIDE SEQUENCE</scope>
    <source>
        <strain evidence="12">Expedition CK06-06</strain>
    </source>
</reference>
<dbReference type="GO" id="GO:0008360">
    <property type="term" value="P:regulation of cell shape"/>
    <property type="evidence" value="ECO:0007669"/>
    <property type="project" value="UniProtKB-KW"/>
</dbReference>
<dbReference type="InterPro" id="IPR036950">
    <property type="entry name" value="PBP_transglycosylase"/>
</dbReference>
<dbReference type="GO" id="GO:0071555">
    <property type="term" value="P:cell wall organization"/>
    <property type="evidence" value="ECO:0007669"/>
    <property type="project" value="UniProtKB-KW"/>
</dbReference>
<evidence type="ECO:0000256" key="7">
    <source>
        <dbReference type="ARBA" id="ARBA00023136"/>
    </source>
</evidence>
<dbReference type="PANTHER" id="PTHR32282:SF11">
    <property type="entry name" value="PENICILLIN-BINDING PROTEIN 1B"/>
    <property type="match status" value="1"/>
</dbReference>
<dbReference type="GO" id="GO:0030288">
    <property type="term" value="C:outer membrane-bounded periplasmic space"/>
    <property type="evidence" value="ECO:0007669"/>
    <property type="project" value="TreeGrafter"/>
</dbReference>
<evidence type="ECO:0000256" key="3">
    <source>
        <dbReference type="ARBA" id="ARBA00022676"/>
    </source>
</evidence>
<evidence type="ECO:0000256" key="4">
    <source>
        <dbReference type="ARBA" id="ARBA00022679"/>
    </source>
</evidence>
<feature type="domain" description="Glycosyl transferase family 51" evidence="11">
    <location>
        <begin position="49"/>
        <end position="148"/>
    </location>
</feature>
<name>X1NAX1_9ZZZZ</name>
<evidence type="ECO:0000256" key="10">
    <source>
        <dbReference type="ARBA" id="ARBA00049902"/>
    </source>
</evidence>
<evidence type="ECO:0000259" key="11">
    <source>
        <dbReference type="Pfam" id="PF00912"/>
    </source>
</evidence>
<comment type="subcellular location">
    <subcellularLocation>
        <location evidence="1">Cell membrane</location>
    </subcellularLocation>
</comment>
<dbReference type="SUPFAM" id="SSF53955">
    <property type="entry name" value="Lysozyme-like"/>
    <property type="match status" value="1"/>
</dbReference>
<comment type="caution">
    <text evidence="12">The sequence shown here is derived from an EMBL/GenBank/DDBJ whole genome shotgun (WGS) entry which is preliminary data.</text>
</comment>